<dbReference type="GO" id="GO:0016998">
    <property type="term" value="P:cell wall macromolecule catabolic process"/>
    <property type="evidence" value="ECO:0007669"/>
    <property type="project" value="InterPro"/>
</dbReference>
<proteinExistence type="inferred from homology"/>
<evidence type="ECO:0000256" key="1">
    <source>
        <dbReference type="ARBA" id="ARBA00010646"/>
    </source>
</evidence>
<dbReference type="EMBL" id="CAFBSG010000013">
    <property type="protein sequence ID" value="CAB5240632.1"/>
    <property type="molecule type" value="Genomic_DNA"/>
</dbReference>
<dbReference type="InterPro" id="IPR017853">
    <property type="entry name" value="GH"/>
</dbReference>
<dbReference type="GO" id="GO:0003796">
    <property type="term" value="F:lysozyme activity"/>
    <property type="evidence" value="ECO:0007669"/>
    <property type="project" value="InterPro"/>
</dbReference>
<protein>
    <submittedName>
        <fullName evidence="3">Unannotated protein</fullName>
    </submittedName>
</protein>
<dbReference type="PANTHER" id="PTHR34135">
    <property type="entry name" value="LYSOZYME"/>
    <property type="match status" value="1"/>
</dbReference>
<feature type="region of interest" description="Disordered" evidence="2">
    <location>
        <begin position="421"/>
        <end position="453"/>
    </location>
</feature>
<dbReference type="PANTHER" id="PTHR34135:SF2">
    <property type="entry name" value="LYSOZYME"/>
    <property type="match status" value="1"/>
</dbReference>
<evidence type="ECO:0000313" key="3">
    <source>
        <dbReference type="EMBL" id="CAB5240632.1"/>
    </source>
</evidence>
<dbReference type="InterPro" id="IPR002053">
    <property type="entry name" value="Glyco_hydro_25"/>
</dbReference>
<gene>
    <name evidence="3" type="ORF">UFOPK3554_00964</name>
</gene>
<dbReference type="Gene3D" id="3.20.20.80">
    <property type="entry name" value="Glycosidases"/>
    <property type="match status" value="1"/>
</dbReference>
<name>A0A6J7XS65_9ZZZZ</name>
<dbReference type="Pfam" id="PF01183">
    <property type="entry name" value="Glyco_hydro_25"/>
    <property type="match status" value="1"/>
</dbReference>
<dbReference type="PROSITE" id="PS51904">
    <property type="entry name" value="GLYCOSYL_HYDROL_F25_2"/>
    <property type="match status" value="1"/>
</dbReference>
<dbReference type="CDD" id="cd00599">
    <property type="entry name" value="GH25_muramidase"/>
    <property type="match status" value="1"/>
</dbReference>
<reference evidence="3" key="1">
    <citation type="submission" date="2020-05" db="EMBL/GenBank/DDBJ databases">
        <authorList>
            <person name="Chiriac C."/>
            <person name="Salcher M."/>
            <person name="Ghai R."/>
            <person name="Kavagutti S V."/>
        </authorList>
    </citation>
    <scope>NUCLEOTIDE SEQUENCE</scope>
</reference>
<organism evidence="3">
    <name type="scientific">freshwater metagenome</name>
    <dbReference type="NCBI Taxonomy" id="449393"/>
    <lineage>
        <taxon>unclassified sequences</taxon>
        <taxon>metagenomes</taxon>
        <taxon>ecological metagenomes</taxon>
    </lineage>
</organism>
<dbReference type="GO" id="GO:0016052">
    <property type="term" value="P:carbohydrate catabolic process"/>
    <property type="evidence" value="ECO:0007669"/>
    <property type="project" value="TreeGrafter"/>
</dbReference>
<evidence type="ECO:0000256" key="2">
    <source>
        <dbReference type="SAM" id="MobiDB-lite"/>
    </source>
</evidence>
<dbReference type="AlphaFoldDB" id="A0A6J7XS65"/>
<sequence length="453" mass="49167">MKIRIFLFSFTLFFISAVPANANDIGDVPVITDASPITTVDLQGPGARIHGADISRWQHPNGRSIDFAKMYQAGIRFVMIKASDTRDDADALSYKYLKLDRTAAQAAGIFTGFYHYTVLPDVTTPNEIRLDALAQAQKVVWRLAAIGGFTSRDLPYALDLENKCTRLRTSGTCAKYATSSAVTLWAETFLKSVAEKTGRTPIMYSYSNFLESSMKRSAELAKYPLWVAHYAVDPAIANAQPGQKKPGCYVHSWTSSQCQTQWTMWQYTSCGLAPRYGVPGTRLDLNVFGGTPSAFAQLLTGTWIPSSGDLMPSNEPSSMAIKSVTFSKSNKPLVVSVDVSRPDSTPVVTGSIKLVVDPLTPIAPKPVQKVVRDTSGSWTLTVKGIPAGTWNANIVYTDQSGTHAQSLSPVSFTIEQSVIPTPTAIPSPTPTVKPSPKPTKKATTNGCKNQIRN</sequence>
<feature type="compositionally biased region" description="Pro residues" evidence="2">
    <location>
        <begin position="423"/>
        <end position="437"/>
    </location>
</feature>
<dbReference type="SUPFAM" id="SSF51445">
    <property type="entry name" value="(Trans)glycosidases"/>
    <property type="match status" value="1"/>
</dbReference>
<comment type="similarity">
    <text evidence="1">Belongs to the glycosyl hydrolase 25 family.</text>
</comment>
<dbReference type="GO" id="GO:0009253">
    <property type="term" value="P:peptidoglycan catabolic process"/>
    <property type="evidence" value="ECO:0007669"/>
    <property type="project" value="InterPro"/>
</dbReference>
<accession>A0A6J7XS65</accession>